<dbReference type="Proteomes" id="UP000681075">
    <property type="component" value="Unassembled WGS sequence"/>
</dbReference>
<evidence type="ECO:0000313" key="1">
    <source>
        <dbReference type="EMBL" id="GIL39675.1"/>
    </source>
</evidence>
<organism evidence="1 2">
    <name type="scientific">Roseiterribacter gracilis</name>
    <dbReference type="NCBI Taxonomy" id="2812848"/>
    <lineage>
        <taxon>Bacteria</taxon>
        <taxon>Pseudomonadati</taxon>
        <taxon>Pseudomonadota</taxon>
        <taxon>Alphaproteobacteria</taxon>
        <taxon>Rhodospirillales</taxon>
        <taxon>Roseiterribacteraceae</taxon>
        <taxon>Roseiterribacter</taxon>
    </lineage>
</organism>
<dbReference type="PANTHER" id="PTHR43857">
    <property type="entry name" value="BLR7761 PROTEIN"/>
    <property type="match status" value="1"/>
</dbReference>
<gene>
    <name evidence="1" type="ORF">TMPK1_19120</name>
</gene>
<evidence type="ECO:0000313" key="2">
    <source>
        <dbReference type="Proteomes" id="UP000681075"/>
    </source>
</evidence>
<dbReference type="Gene3D" id="3.30.1330.40">
    <property type="entry name" value="RutC-like"/>
    <property type="match status" value="1"/>
</dbReference>
<sequence>MIETVQPAEWPRPSGYANGMVATGRYLVLSGQIGWNEKCVFETDDFVEQTRIALENIRTVLAAAGGTPEQIVRLTWYVTDMVAYRTRLREIGAVYRATFGKVFPVMSVVQVVALVEERAKVEIEATAVLP</sequence>
<dbReference type="AlphaFoldDB" id="A0A8S8XEW6"/>
<protein>
    <submittedName>
        <fullName evidence="1">Enamine deaminase RidA</fullName>
    </submittedName>
</protein>
<dbReference type="CDD" id="cd00448">
    <property type="entry name" value="YjgF_YER057c_UK114_family"/>
    <property type="match status" value="1"/>
</dbReference>
<dbReference type="PANTHER" id="PTHR43857:SF1">
    <property type="entry name" value="YJGH FAMILY PROTEIN"/>
    <property type="match status" value="1"/>
</dbReference>
<dbReference type="Pfam" id="PF01042">
    <property type="entry name" value="Ribonuc_L-PSP"/>
    <property type="match status" value="1"/>
</dbReference>
<accession>A0A8S8XEW6</accession>
<dbReference type="SUPFAM" id="SSF55298">
    <property type="entry name" value="YjgF-like"/>
    <property type="match status" value="1"/>
</dbReference>
<dbReference type="EMBL" id="BOPV01000001">
    <property type="protein sequence ID" value="GIL39675.1"/>
    <property type="molecule type" value="Genomic_DNA"/>
</dbReference>
<comment type="caution">
    <text evidence="1">The sequence shown here is derived from an EMBL/GenBank/DDBJ whole genome shotgun (WGS) entry which is preliminary data.</text>
</comment>
<dbReference type="InterPro" id="IPR035959">
    <property type="entry name" value="RutC-like_sf"/>
</dbReference>
<dbReference type="InterPro" id="IPR006175">
    <property type="entry name" value="YjgF/YER057c/UK114"/>
</dbReference>
<proteinExistence type="predicted"/>
<name>A0A8S8XEW6_9PROT</name>
<keyword evidence="2" id="KW-1185">Reference proteome</keyword>
<reference evidence="1" key="1">
    <citation type="submission" date="2021-02" db="EMBL/GenBank/DDBJ databases">
        <title>Genome sequence of Rhodospirillales sp. strain TMPK1 isolated from soil.</title>
        <authorList>
            <person name="Nakai R."/>
            <person name="Kusada H."/>
            <person name="Tamaki H."/>
        </authorList>
    </citation>
    <scope>NUCLEOTIDE SEQUENCE</scope>
    <source>
        <strain evidence="1">TMPK1</strain>
    </source>
</reference>
<dbReference type="RefSeq" id="WP_420242779.1">
    <property type="nucleotide sequence ID" value="NZ_BOPV01000001.1"/>
</dbReference>